<organism evidence="1 2">
    <name type="scientific">Natronospira elongata</name>
    <dbReference type="NCBI Taxonomy" id="3110268"/>
    <lineage>
        <taxon>Bacteria</taxon>
        <taxon>Pseudomonadati</taxon>
        <taxon>Pseudomonadota</taxon>
        <taxon>Gammaproteobacteria</taxon>
        <taxon>Natronospirales</taxon>
        <taxon>Natronospiraceae</taxon>
        <taxon>Natronospira</taxon>
    </lineage>
</organism>
<evidence type="ECO:0000313" key="2">
    <source>
        <dbReference type="Proteomes" id="UP001302316"/>
    </source>
</evidence>
<feature type="non-terminal residue" evidence="1">
    <location>
        <position position="72"/>
    </location>
</feature>
<dbReference type="Proteomes" id="UP001302316">
    <property type="component" value="Unassembled WGS sequence"/>
</dbReference>
<protein>
    <submittedName>
        <fullName evidence="1">Uncharacterized protein</fullName>
    </submittedName>
</protein>
<comment type="caution">
    <text evidence="1">The sequence shown here is derived from an EMBL/GenBank/DDBJ whole genome shotgun (WGS) entry which is preliminary data.</text>
</comment>
<gene>
    <name evidence="1" type="ORF">VCB98_09295</name>
</gene>
<dbReference type="AlphaFoldDB" id="A0AAP6JG69"/>
<accession>A0AAP6JG69</accession>
<dbReference type="EMBL" id="JAYGII010000018">
    <property type="protein sequence ID" value="MEA5446012.1"/>
    <property type="molecule type" value="Genomic_DNA"/>
</dbReference>
<proteinExistence type="predicted"/>
<evidence type="ECO:0000313" key="1">
    <source>
        <dbReference type="EMBL" id="MEA5446012.1"/>
    </source>
</evidence>
<reference evidence="1 2" key="1">
    <citation type="submission" date="2023-12" db="EMBL/GenBank/DDBJ databases">
        <title>Whole-genome sequencing of halo(alkali)philic microorganisms from hypersaline lakes.</title>
        <authorList>
            <person name="Sorokin D.Y."/>
            <person name="Merkel A.Y."/>
            <person name="Messina E."/>
            <person name="Yakimov M."/>
        </authorList>
    </citation>
    <scope>NUCLEOTIDE SEQUENCE [LARGE SCALE GENOMIC DNA]</scope>
    <source>
        <strain evidence="1 2">AB-CW1</strain>
    </source>
</reference>
<sequence>MNRQALKITLLDDVVLSQRNATTGGHETLDYIPGQALLGIAASRLYPSLSLPQARQLFHSGLLRFGNGLPAR</sequence>
<keyword evidence="2" id="KW-1185">Reference proteome</keyword>
<name>A0AAP6JG69_9GAMM</name>